<keyword evidence="9" id="KW-0963">Cytoplasm</keyword>
<keyword evidence="7 9" id="KW-0413">Isomerase</keyword>
<evidence type="ECO:0000256" key="4">
    <source>
        <dbReference type="ARBA" id="ARBA00022840"/>
    </source>
</evidence>
<evidence type="ECO:0000256" key="9">
    <source>
        <dbReference type="HAMAP-Rule" id="MF_01897"/>
    </source>
</evidence>
<comment type="similarity">
    <text evidence="2 9">Belongs to the type II topoisomerase GyrA/ParC subunit family.</text>
</comment>
<dbReference type="InterPro" id="IPR050220">
    <property type="entry name" value="Type_II_DNA_Topoisomerases"/>
</dbReference>
<dbReference type="InterPro" id="IPR005743">
    <property type="entry name" value="GyrA"/>
</dbReference>
<dbReference type="GO" id="GO:0006261">
    <property type="term" value="P:DNA-templated DNA replication"/>
    <property type="evidence" value="ECO:0007669"/>
    <property type="project" value="UniProtKB-UniRule"/>
</dbReference>
<dbReference type="GO" id="GO:0003677">
    <property type="term" value="F:DNA binding"/>
    <property type="evidence" value="ECO:0007669"/>
    <property type="project" value="UniProtKB-UniRule"/>
</dbReference>
<dbReference type="Gene3D" id="1.10.268.10">
    <property type="entry name" value="Topoisomerase, domain 3"/>
    <property type="match status" value="1"/>
</dbReference>
<comment type="caution">
    <text evidence="12">The sequence shown here is derived from an EMBL/GenBank/DDBJ whole genome shotgun (WGS) entry which is preliminary data.</text>
</comment>
<dbReference type="GO" id="GO:0005524">
    <property type="term" value="F:ATP binding"/>
    <property type="evidence" value="ECO:0007669"/>
    <property type="project" value="UniProtKB-UniRule"/>
</dbReference>
<evidence type="ECO:0000259" key="11">
    <source>
        <dbReference type="PROSITE" id="PS52040"/>
    </source>
</evidence>
<dbReference type="Gene3D" id="3.90.199.10">
    <property type="entry name" value="Topoisomerase II, domain 5"/>
    <property type="match status" value="1"/>
</dbReference>
<keyword evidence="6 9" id="KW-0238">DNA-binding</keyword>
<dbReference type="FunFam" id="3.30.1360.40:FF:000002">
    <property type="entry name" value="DNA gyrase subunit A"/>
    <property type="match status" value="1"/>
</dbReference>
<dbReference type="EC" id="5.6.2.2" evidence="9"/>
<dbReference type="EMBL" id="MHTH01000013">
    <property type="protein sequence ID" value="OHA58180.1"/>
    <property type="molecule type" value="Genomic_DNA"/>
</dbReference>
<dbReference type="SUPFAM" id="SSF101904">
    <property type="entry name" value="GyrA/ParC C-terminal domain-like"/>
    <property type="match status" value="1"/>
</dbReference>
<evidence type="ECO:0000256" key="8">
    <source>
        <dbReference type="ARBA" id="ARBA00063644"/>
    </source>
</evidence>
<dbReference type="GO" id="GO:0006265">
    <property type="term" value="P:DNA topological change"/>
    <property type="evidence" value="ECO:0007669"/>
    <property type="project" value="UniProtKB-UniRule"/>
</dbReference>
<comment type="function">
    <text evidence="9">A type II topoisomerase that negatively supercoils closed circular double-stranded (ds) DNA in an ATP-dependent manner to modulate DNA topology and maintain chromosomes in an underwound state. Negative supercoiling favors strand separation, and DNA replication, transcription, recombination and repair, all of which involve strand separation. Also able to catalyze the interconversion of other topological isomers of dsDNA rings, including catenanes and knotted rings. Type II topoisomerases break and join 2 DNA strands simultaneously in an ATP-dependent manner.</text>
</comment>
<organism evidence="12 13">
    <name type="scientific">Candidatus Vogelbacteria bacterium RIFOXYB1_FULL_42_16</name>
    <dbReference type="NCBI Taxonomy" id="1802436"/>
    <lineage>
        <taxon>Bacteria</taxon>
        <taxon>Candidatus Vogeliibacteriota</taxon>
    </lineage>
</organism>
<dbReference type="STRING" id="1802436.A2370_00575"/>
<dbReference type="NCBIfam" id="TIGR01063">
    <property type="entry name" value="gyrA"/>
    <property type="match status" value="1"/>
</dbReference>
<comment type="miscellaneous">
    <text evidence="9">Few gyrases are as efficient as E.coli at forming negative supercoils. Not all organisms have 2 type II topoisomerases; in organisms with a single type II topoisomerase this enzyme also has to decatenate newly replicated chromosomes.</text>
</comment>
<dbReference type="GO" id="GO:0034335">
    <property type="term" value="F:DNA negative supercoiling activity"/>
    <property type="evidence" value="ECO:0007669"/>
    <property type="project" value="UniProtKB-ARBA"/>
</dbReference>
<dbReference type="PANTHER" id="PTHR43493:SF5">
    <property type="entry name" value="DNA GYRASE SUBUNIT A, CHLOROPLASTIC_MITOCHONDRIAL"/>
    <property type="match status" value="1"/>
</dbReference>
<evidence type="ECO:0000256" key="1">
    <source>
        <dbReference type="ARBA" id="ARBA00000185"/>
    </source>
</evidence>
<keyword evidence="4 9" id="KW-0067">ATP-binding</keyword>
<dbReference type="InterPro" id="IPR013757">
    <property type="entry name" value="Topo_IIA_A_a_sf"/>
</dbReference>
<accession>A0A1G2QC92</accession>
<evidence type="ECO:0000313" key="12">
    <source>
        <dbReference type="EMBL" id="OHA58180.1"/>
    </source>
</evidence>
<dbReference type="PROSITE" id="PS52040">
    <property type="entry name" value="TOPO_IIA"/>
    <property type="match status" value="1"/>
</dbReference>
<dbReference type="SUPFAM" id="SSF56719">
    <property type="entry name" value="Type II DNA topoisomerase"/>
    <property type="match status" value="1"/>
</dbReference>
<comment type="subcellular location">
    <subcellularLocation>
        <location evidence="9">Cytoplasm</location>
    </subcellularLocation>
</comment>
<dbReference type="FunFam" id="2.120.10.90:FF:000005">
    <property type="entry name" value="DNA topoisomerase 4 subunit A"/>
    <property type="match status" value="1"/>
</dbReference>
<dbReference type="GO" id="GO:0005694">
    <property type="term" value="C:chromosome"/>
    <property type="evidence" value="ECO:0007669"/>
    <property type="project" value="InterPro"/>
</dbReference>
<feature type="active site" description="O-(5'-phospho-DNA)-tyrosine intermediate" evidence="9 10">
    <location>
        <position position="139"/>
    </location>
</feature>
<dbReference type="SMART" id="SM00434">
    <property type="entry name" value="TOP4c"/>
    <property type="match status" value="1"/>
</dbReference>
<evidence type="ECO:0000256" key="6">
    <source>
        <dbReference type="ARBA" id="ARBA00023125"/>
    </source>
</evidence>
<dbReference type="InterPro" id="IPR006691">
    <property type="entry name" value="GyrA/parC_rep"/>
</dbReference>
<dbReference type="InterPro" id="IPR035516">
    <property type="entry name" value="Gyrase/topoIV_suA_C"/>
</dbReference>
<keyword evidence="3 9" id="KW-0547">Nucleotide-binding</keyword>
<comment type="catalytic activity">
    <reaction evidence="1 9 10">
        <text>ATP-dependent breakage, passage and rejoining of double-stranded DNA.</text>
        <dbReference type="EC" id="5.6.2.2"/>
    </reaction>
</comment>
<evidence type="ECO:0000256" key="5">
    <source>
        <dbReference type="ARBA" id="ARBA00023029"/>
    </source>
</evidence>
<dbReference type="Gene3D" id="2.120.10.90">
    <property type="entry name" value="DNA gyrase/topoisomerase IV, subunit A, C-terminal"/>
    <property type="match status" value="1"/>
</dbReference>
<evidence type="ECO:0000256" key="10">
    <source>
        <dbReference type="PROSITE-ProRule" id="PRU01384"/>
    </source>
</evidence>
<dbReference type="Proteomes" id="UP000176222">
    <property type="component" value="Unassembled WGS sequence"/>
</dbReference>
<dbReference type="NCBIfam" id="NF004043">
    <property type="entry name" value="PRK05560.1"/>
    <property type="match status" value="1"/>
</dbReference>
<dbReference type="FunFam" id="3.90.199.10:FF:000001">
    <property type="entry name" value="DNA gyrase subunit A"/>
    <property type="match status" value="1"/>
</dbReference>
<evidence type="ECO:0000313" key="13">
    <source>
        <dbReference type="Proteomes" id="UP000176222"/>
    </source>
</evidence>
<comment type="subunit">
    <text evidence="8">Heterotetramer composed of ParC and ParE.</text>
</comment>
<evidence type="ECO:0000256" key="7">
    <source>
        <dbReference type="ARBA" id="ARBA00023235"/>
    </source>
</evidence>
<comment type="subunit">
    <text evidence="9">Heterotetramer, composed of two GyrA and two GyrB chains. In the heterotetramer, GyrA contains the active site tyrosine that forms a transient covalent intermediate with DNA, while GyrB binds cofactors and catalyzes ATP hydrolysis.</text>
</comment>
<dbReference type="NCBIfam" id="NF004044">
    <property type="entry name" value="PRK05561.1"/>
    <property type="match status" value="1"/>
</dbReference>
<dbReference type="InterPro" id="IPR013758">
    <property type="entry name" value="Topo_IIA_A/C_ab"/>
</dbReference>
<dbReference type="PANTHER" id="PTHR43493">
    <property type="entry name" value="DNA GYRASE/TOPOISOMERASE SUBUNIT A"/>
    <property type="match status" value="1"/>
</dbReference>
<keyword evidence="5 9" id="KW-0799">Topoisomerase</keyword>
<proteinExistence type="inferred from homology"/>
<dbReference type="InterPro" id="IPR002205">
    <property type="entry name" value="Topo_IIA_dom_A"/>
</dbReference>
<evidence type="ECO:0000256" key="3">
    <source>
        <dbReference type="ARBA" id="ARBA00022741"/>
    </source>
</evidence>
<dbReference type="Gene3D" id="3.30.1360.40">
    <property type="match status" value="1"/>
</dbReference>
<dbReference type="FunFam" id="1.10.268.10:FF:000001">
    <property type="entry name" value="DNA gyrase subunit A"/>
    <property type="match status" value="1"/>
</dbReference>
<dbReference type="GO" id="GO:0005737">
    <property type="term" value="C:cytoplasm"/>
    <property type="evidence" value="ECO:0007669"/>
    <property type="project" value="UniProtKB-SubCell"/>
</dbReference>
<dbReference type="Pfam" id="PF00521">
    <property type="entry name" value="DNA_topoisoIV"/>
    <property type="match status" value="1"/>
</dbReference>
<sequence length="827" mass="91607">MAKKTDQPAKPEKIEKIFAEGEERIQAINIVSEMRESYLDYSMSVIVGRALPDVRDGLKPVHRRILFSMNELGLTASSKFRKSATVVGDVLGKYHPHGDSACYDAMVRMAQDFAMRYPLIAGQGNFGSIDGDSAAAMRYTEAKMSRLSAELLRDIEKETVDFTPNYDGTRQEPSVLPSVVPNLLLNGAMGIAVGMATKIPPHNLTELMDALAHLADHPEATTEDLLAYVKGPDFPTGGLVFNQEDIRHAYATGRGGVLIRGEAEIVENKAGNFQIIISSIPYQVNKSELIVKIADLVRDKKIEGIRDIRDESTRDIRVAIDLKTGAHPQKILNALYKHTDLETTFNYNMLTLVEGVPKLLPLRSILEEFIGHRQVIITRRTKYDLRKAEERAHILEGLKKALDHIDEIIKLIKKSKDTDEAKANLMKTFKFSDLQAVAILEMRLQKLAGLERQKIEDELKEKLALIKDLKAILADPKKVLAISKQEFLEIKEKYGDARRTKVIKGGAKEINLEDLVPEKEDVLVLTAGGYIKRTDPSEYRAQRRGGVGVIDLNMKEEDFVTTLLTANTHDDLLFFTNRGKAYQIKMYDVPEGKRATRGKSIMNFLSLTDDEKVTSILPMPKVLKDVKFSLLMVTKDGDVKKVSADSFRDVRRSGIIAIKLGDGDLLLSVCAVAKGDQMILTAQSGQSIRFKESDVREMGRAAGGIRGMKLKKGDFIVGADCIPASLKEGSLLVMTDTGHGKRTLLKEFKDQKRGGSGVKAVNITKKTGPLMVSKVIDGTQQEIIAISKQGQIIRTNIDEIPTIGRATQGVRIMKLKEGDGIASLTCL</sequence>
<dbReference type="Pfam" id="PF03989">
    <property type="entry name" value="DNA_gyraseA_C"/>
    <property type="match status" value="6"/>
</dbReference>
<dbReference type="GO" id="GO:0009330">
    <property type="term" value="C:DNA topoisomerase type II (double strand cut, ATP-hydrolyzing) complex"/>
    <property type="evidence" value="ECO:0007669"/>
    <property type="project" value="TreeGrafter"/>
</dbReference>
<dbReference type="CDD" id="cd00187">
    <property type="entry name" value="TOP4c"/>
    <property type="match status" value="1"/>
</dbReference>
<gene>
    <name evidence="9" type="primary">gyrA</name>
    <name evidence="12" type="ORF">A2370_00575</name>
</gene>
<name>A0A1G2QC92_9BACT</name>
<protein>
    <recommendedName>
        <fullName evidence="9">DNA gyrase subunit A</fullName>
        <ecNumber evidence="9">5.6.2.2</ecNumber>
    </recommendedName>
</protein>
<dbReference type="InterPro" id="IPR013760">
    <property type="entry name" value="Topo_IIA-like_dom_sf"/>
</dbReference>
<dbReference type="AlphaFoldDB" id="A0A1G2QC92"/>
<feature type="short sequence motif" description="GyrA-box" evidence="9">
    <location>
        <begin position="542"/>
        <end position="548"/>
    </location>
</feature>
<dbReference type="HAMAP" id="MF_01897">
    <property type="entry name" value="GyrA"/>
    <property type="match status" value="1"/>
</dbReference>
<feature type="domain" description="Topo IIA-type catalytic" evidence="11">
    <location>
        <begin position="51"/>
        <end position="515"/>
    </location>
</feature>
<reference evidence="12 13" key="1">
    <citation type="journal article" date="2016" name="Nat. Commun.">
        <title>Thousands of microbial genomes shed light on interconnected biogeochemical processes in an aquifer system.</title>
        <authorList>
            <person name="Anantharaman K."/>
            <person name="Brown C.T."/>
            <person name="Hug L.A."/>
            <person name="Sharon I."/>
            <person name="Castelle C.J."/>
            <person name="Probst A.J."/>
            <person name="Thomas B.C."/>
            <person name="Singh A."/>
            <person name="Wilkins M.J."/>
            <person name="Karaoz U."/>
            <person name="Brodie E.L."/>
            <person name="Williams K.H."/>
            <person name="Hubbard S.S."/>
            <person name="Banfield J.F."/>
        </authorList>
    </citation>
    <scope>NUCLEOTIDE SEQUENCE [LARGE SCALE GENOMIC DNA]</scope>
</reference>
<evidence type="ECO:0000256" key="2">
    <source>
        <dbReference type="ARBA" id="ARBA00008263"/>
    </source>
</evidence>